<gene>
    <name evidence="6" type="ORF">CE91St55_28600</name>
</gene>
<dbReference type="AlphaFoldDB" id="A0A413WS84"/>
<evidence type="ECO:0000256" key="2">
    <source>
        <dbReference type="ARBA" id="ARBA00022729"/>
    </source>
</evidence>
<dbReference type="RefSeq" id="WP_022031975.1">
    <property type="nucleotide sequence ID" value="NZ_BQNJ01000001.1"/>
</dbReference>
<protein>
    <submittedName>
        <fullName evidence="6">Sugar-binding protein</fullName>
    </submittedName>
</protein>
<dbReference type="EMBL" id="BQNJ01000001">
    <property type="protein sequence ID" value="GKH00879.1"/>
    <property type="molecule type" value="Genomic_DNA"/>
</dbReference>
<evidence type="ECO:0000256" key="5">
    <source>
        <dbReference type="ARBA" id="ARBA00023288"/>
    </source>
</evidence>
<evidence type="ECO:0000256" key="3">
    <source>
        <dbReference type="ARBA" id="ARBA00023136"/>
    </source>
</evidence>
<dbReference type="Gene3D" id="3.40.190.10">
    <property type="entry name" value="Periplasmic binding protein-like II"/>
    <property type="match status" value="1"/>
</dbReference>
<dbReference type="InterPro" id="IPR050490">
    <property type="entry name" value="Bact_solute-bd_prot1"/>
</dbReference>
<dbReference type="Pfam" id="PF01547">
    <property type="entry name" value="SBP_bac_1"/>
    <property type="match status" value="1"/>
</dbReference>
<evidence type="ECO:0000256" key="4">
    <source>
        <dbReference type="ARBA" id="ARBA00023139"/>
    </source>
</evidence>
<organism evidence="6 7">
    <name type="scientific">Hungatella hathewayi</name>
    <dbReference type="NCBI Taxonomy" id="154046"/>
    <lineage>
        <taxon>Bacteria</taxon>
        <taxon>Bacillati</taxon>
        <taxon>Bacillota</taxon>
        <taxon>Clostridia</taxon>
        <taxon>Lachnospirales</taxon>
        <taxon>Lachnospiraceae</taxon>
        <taxon>Hungatella</taxon>
    </lineage>
</organism>
<dbReference type="SUPFAM" id="SSF53850">
    <property type="entry name" value="Periplasmic binding protein-like II"/>
    <property type="match status" value="1"/>
</dbReference>
<name>A0A413WS84_9FIRM</name>
<dbReference type="InterPro" id="IPR006059">
    <property type="entry name" value="SBP"/>
</dbReference>
<dbReference type="PANTHER" id="PTHR43649">
    <property type="entry name" value="ARABINOSE-BINDING PROTEIN-RELATED"/>
    <property type="match status" value="1"/>
</dbReference>
<sequence length="465" mass="50453">MRKRVTALTMAGVMAAALLTGCGGGNSETAAAAGGAADAGKAESAQTTAADTKEAAADGEKVEITYWDQNADTKRTEIFNKLIADFEAENPNITVKLVPVPADQAKSKYDVAIQSHTAPDCGGVSQYWMSDFLIQDALVPLDDYIAGWDQKDNTLSEFDESIRSMAPDGKMYGLAHMVTVPVVWYNTELMNHAGCEIPEDWDGVFDCVEKMTDKANGVYGFSIRGGAGSSQQFEQMMYQYSGQLDMFDENGNSTANDPAHVELLEKFASIYNVYTPESDITNAVAEMNAAFDSGSAGMIFHNLGSYGQHVQTLGEDGFAGLVRLNAVNGTRTIVSNGAMCLSVFKDSKHPAEAFKFVSFLAQHEACSYISEQIGQIPCNKEALEDDWVQKAGPIKEAADALLDPGTTVTTLPINVIGYYDLHQNTLVEGFQNVLLGNMTAQEYLDSWASEMTRLKAEYDQYLQSK</sequence>
<comment type="caution">
    <text evidence="6">The sequence shown here is derived from an EMBL/GenBank/DDBJ whole genome shotgun (WGS) entry which is preliminary data.</text>
</comment>
<keyword evidence="3" id="KW-0472">Membrane</keyword>
<keyword evidence="4" id="KW-0564">Palmitate</keyword>
<accession>A0A413WS84</accession>
<dbReference type="Proteomes" id="UP001055091">
    <property type="component" value="Unassembled WGS sequence"/>
</dbReference>
<reference evidence="6" key="1">
    <citation type="submission" date="2022-01" db="EMBL/GenBank/DDBJ databases">
        <title>Novel bile acid biosynthetic pathways are enriched in the microbiome of centenarians.</title>
        <authorList>
            <person name="Sato Y."/>
            <person name="Atarashi K."/>
            <person name="Plichta R.D."/>
            <person name="Arai Y."/>
            <person name="Sasajima S."/>
            <person name="Kearney M.S."/>
            <person name="Suda W."/>
            <person name="Takeshita K."/>
            <person name="Sasaki T."/>
            <person name="Okamoto S."/>
            <person name="Skelly N.A."/>
            <person name="Okamura Y."/>
            <person name="Vlamakis H."/>
            <person name="Li Y."/>
            <person name="Tanoue T."/>
            <person name="Takei H."/>
            <person name="Nittono H."/>
            <person name="Narushima S."/>
            <person name="Irie J."/>
            <person name="Itoh H."/>
            <person name="Moriya K."/>
            <person name="Sugiura Y."/>
            <person name="Suematsu M."/>
            <person name="Moritoki N."/>
            <person name="Shibata S."/>
            <person name="Littman R.D."/>
            <person name="Fischbach A.M."/>
            <person name="Uwamino Y."/>
            <person name="Inoue T."/>
            <person name="Honda A."/>
            <person name="Hattori M."/>
            <person name="Murai T."/>
            <person name="Xavier J.R."/>
            <person name="Hirose N."/>
            <person name="Honda K."/>
        </authorList>
    </citation>
    <scope>NUCLEOTIDE SEQUENCE</scope>
    <source>
        <strain evidence="6">CE91-St55</strain>
    </source>
</reference>
<dbReference type="CDD" id="cd13585">
    <property type="entry name" value="PBP2_TMBP_like"/>
    <property type="match status" value="1"/>
</dbReference>
<keyword evidence="1" id="KW-1003">Cell membrane</keyword>
<evidence type="ECO:0000313" key="7">
    <source>
        <dbReference type="Proteomes" id="UP001055091"/>
    </source>
</evidence>
<keyword evidence="2" id="KW-0732">Signal</keyword>
<evidence type="ECO:0000313" key="6">
    <source>
        <dbReference type="EMBL" id="GKH00879.1"/>
    </source>
</evidence>
<dbReference type="PROSITE" id="PS51257">
    <property type="entry name" value="PROKAR_LIPOPROTEIN"/>
    <property type="match status" value="1"/>
</dbReference>
<keyword evidence="5" id="KW-0449">Lipoprotein</keyword>
<proteinExistence type="predicted"/>
<evidence type="ECO:0000256" key="1">
    <source>
        <dbReference type="ARBA" id="ARBA00022475"/>
    </source>
</evidence>
<dbReference type="PANTHER" id="PTHR43649:SF33">
    <property type="entry name" value="POLYGALACTURONAN_RHAMNOGALACTURONAN-BINDING PROTEIN YTCQ"/>
    <property type="match status" value="1"/>
</dbReference>